<keyword evidence="2" id="KW-1185">Reference proteome</keyword>
<dbReference type="InterPro" id="IPR006490">
    <property type="entry name" value="Maj_tail_phi13"/>
</dbReference>
<name>A0A841T879_9BACL</name>
<dbReference type="RefSeq" id="WP_185178801.1">
    <property type="nucleotide sequence ID" value="NZ_CBCSEP010000005.1"/>
</dbReference>
<protein>
    <recommendedName>
        <fullName evidence="3">Phage tail protein</fullName>
    </recommendedName>
</protein>
<dbReference type="EMBL" id="JACJVN010000033">
    <property type="protein sequence ID" value="MBB6677524.1"/>
    <property type="molecule type" value="Genomic_DNA"/>
</dbReference>
<accession>A0A841T879</accession>
<comment type="caution">
    <text evidence="1">The sequence shown here is derived from an EMBL/GenBank/DDBJ whole genome shotgun (WGS) entry which is preliminary data.</text>
</comment>
<sequence>MADAAKKILKGLKKIQIFPITANTATAYTASAGMLVPGAQSLTLDPDVSEWTVNADDEVYDAGADWNGMKLTFQVAELSLELKSHLEGGTWDETAKEYDYSSNTVAPEIGLSFAARTSDGEYRMVKLWVLKVTKIKGEYKTKGGSGDSSSPVSVEATVMSRTIDGKVKREKDSVGGDLAWLNDLNDTPEV</sequence>
<proteinExistence type="predicted"/>
<gene>
    <name evidence="1" type="ORF">H4Q31_09320</name>
</gene>
<evidence type="ECO:0000313" key="1">
    <source>
        <dbReference type="EMBL" id="MBB6677524.1"/>
    </source>
</evidence>
<dbReference type="Proteomes" id="UP000574133">
    <property type="component" value="Unassembled WGS sequence"/>
</dbReference>
<dbReference type="AlphaFoldDB" id="A0A841T879"/>
<organism evidence="1 2">
    <name type="scientific">Cohnella lubricantis</name>
    <dbReference type="NCBI Taxonomy" id="2163172"/>
    <lineage>
        <taxon>Bacteria</taxon>
        <taxon>Bacillati</taxon>
        <taxon>Bacillota</taxon>
        <taxon>Bacilli</taxon>
        <taxon>Bacillales</taxon>
        <taxon>Paenibacillaceae</taxon>
        <taxon>Cohnella</taxon>
    </lineage>
</organism>
<dbReference type="NCBIfam" id="TIGR01603">
    <property type="entry name" value="maj_tail_phi13"/>
    <property type="match status" value="1"/>
</dbReference>
<evidence type="ECO:0000313" key="2">
    <source>
        <dbReference type="Proteomes" id="UP000574133"/>
    </source>
</evidence>
<evidence type="ECO:0008006" key="3">
    <source>
        <dbReference type="Google" id="ProtNLM"/>
    </source>
</evidence>
<reference evidence="1 2" key="1">
    <citation type="submission" date="2020-08" db="EMBL/GenBank/DDBJ databases">
        <title>Cohnella phylogeny.</title>
        <authorList>
            <person name="Dunlap C."/>
        </authorList>
    </citation>
    <scope>NUCLEOTIDE SEQUENCE [LARGE SCALE GENOMIC DNA]</scope>
    <source>
        <strain evidence="1 2">DSM 103658</strain>
    </source>
</reference>